<dbReference type="PROSITE" id="PS50994">
    <property type="entry name" value="INTEGRASE"/>
    <property type="match status" value="1"/>
</dbReference>
<sequence>MHRAERVPIKVIARSLGISKNTVRKALRDEGPPSYQRAPTGSLVDVVEPRIRELLQVTPTMPATVIAERIGWDHSIRVLRSRVSELRPVYLPPDPASRTTYEPGELAQFDFWFPPIELPVGHGQSRTAKRLPVMTMCSGYSRWTGAVLIPCREAEDLYAGWWHLLEQLGAVPRTLVWDGEGAVGRWRARQPQLTLECQAFRGVLGARVYICKPADPEAKGMLERFHDYLERSFLPGRTFTSPEDFNTQLSQFVAKANKRRMRVLGCAPADRIAADKEAMMALPPVPPQVGWRKSLRLPRDHYVRLDSNDYSVHPGVVGRRIEVHADLDRVWVSCDGAVVADHARVWAQHQTITDVEHSVAAKLLRRGRGDLLQPVPDAVTGEQVEIRSLGTYDRVLGLVDEEVS</sequence>
<dbReference type="InterPro" id="IPR054353">
    <property type="entry name" value="IstA-like_C"/>
</dbReference>
<name>L7W0T0_9BACT</name>
<accession>L7W0T0</accession>
<reference evidence="3" key="1">
    <citation type="submission" date="2012-09" db="EMBL/GenBank/DDBJ databases">
        <title>Metagenomic Characterization of a Microbial Community in Wastewater Detects High Levels of Antibiotic Resistance.</title>
        <authorList>
            <person name="Abrams M."/>
            <person name="Caldwell A."/>
            <person name="Vandaei E."/>
            <person name="Lee W."/>
            <person name="Perrott J."/>
            <person name="Khan S.Y."/>
            <person name="Ta J."/>
            <person name="Romero D."/>
            <person name="Nguyen V."/>
            <person name="Pourmand N."/>
            <person name="Ouverney C.C."/>
        </authorList>
    </citation>
    <scope>NUCLEOTIDE SEQUENCE</scope>
</reference>
<dbReference type="InterPro" id="IPR001584">
    <property type="entry name" value="Integrase_cat-core"/>
</dbReference>
<dbReference type="EMBL" id="JX649892">
    <property type="protein sequence ID" value="AGC72125.1"/>
    <property type="molecule type" value="Genomic_DNA"/>
</dbReference>
<dbReference type="GO" id="GO:0003676">
    <property type="term" value="F:nucleic acid binding"/>
    <property type="evidence" value="ECO:0007669"/>
    <property type="project" value="InterPro"/>
</dbReference>
<dbReference type="AlphaFoldDB" id="L7W0T0"/>
<feature type="domain" description="Integrase catalytic" evidence="2">
    <location>
        <begin position="99"/>
        <end position="276"/>
    </location>
</feature>
<evidence type="ECO:0000256" key="1">
    <source>
        <dbReference type="ARBA" id="ARBA00009277"/>
    </source>
</evidence>
<dbReference type="Pfam" id="PF22483">
    <property type="entry name" value="Mu-transpos_C_2"/>
    <property type="match status" value="1"/>
</dbReference>
<evidence type="ECO:0000313" key="3">
    <source>
        <dbReference type="EMBL" id="AGC72125.1"/>
    </source>
</evidence>
<dbReference type="Gene3D" id="3.30.420.10">
    <property type="entry name" value="Ribonuclease H-like superfamily/Ribonuclease H"/>
    <property type="match status" value="1"/>
</dbReference>
<comment type="similarity">
    <text evidence="1">Belongs to the transposase IS21/IS408/IS1162 family.</text>
</comment>
<organism evidence="3">
    <name type="scientific">uncultured bacterium A1Q1_fos_160</name>
    <dbReference type="NCBI Taxonomy" id="1256550"/>
    <lineage>
        <taxon>Bacteria</taxon>
        <taxon>environmental samples</taxon>
    </lineage>
</organism>
<dbReference type="PANTHER" id="PTHR35004">
    <property type="entry name" value="TRANSPOSASE RV3428C-RELATED"/>
    <property type="match status" value="1"/>
</dbReference>
<dbReference type="PANTHER" id="PTHR35004:SF8">
    <property type="entry name" value="TRANSPOSASE RV3428C-RELATED"/>
    <property type="match status" value="1"/>
</dbReference>
<protein>
    <submittedName>
        <fullName evidence="3">Putative transposase for insertion sequence element IS1533</fullName>
    </submittedName>
</protein>
<dbReference type="GO" id="GO:0015074">
    <property type="term" value="P:DNA integration"/>
    <property type="evidence" value="ECO:0007669"/>
    <property type="project" value="InterPro"/>
</dbReference>
<dbReference type="SUPFAM" id="SSF53098">
    <property type="entry name" value="Ribonuclease H-like"/>
    <property type="match status" value="1"/>
</dbReference>
<dbReference type="InterPro" id="IPR012337">
    <property type="entry name" value="RNaseH-like_sf"/>
</dbReference>
<dbReference type="NCBIfam" id="NF033546">
    <property type="entry name" value="transpos_IS21"/>
    <property type="match status" value="1"/>
</dbReference>
<proteinExistence type="inferred from homology"/>
<evidence type="ECO:0000259" key="2">
    <source>
        <dbReference type="PROSITE" id="PS50994"/>
    </source>
</evidence>
<dbReference type="InterPro" id="IPR036397">
    <property type="entry name" value="RNaseH_sf"/>
</dbReference>